<sequence>MFQFPFYWYSCPPLLKKWFDNVLTFGWAYGPRGDKLLGKEFMIATTTGGTEASYRSGGENTYTISEFLRPIERTLMRCNGTFLPVFVAYSVMQAKDADLAHIAEKYSKFIRGSREVLIH</sequence>
<keyword evidence="1" id="KW-0560">Oxidoreductase</keyword>
<protein>
    <submittedName>
        <fullName evidence="3">Glutathione-regulated potassium-efflux system ancillary protein KefG</fullName>
    </submittedName>
</protein>
<proteinExistence type="predicted"/>
<organism evidence="3 4">
    <name type="scientific">Caldalkalibacillus horti</name>
    <dbReference type="NCBI Taxonomy" id="77523"/>
    <lineage>
        <taxon>Bacteria</taxon>
        <taxon>Bacillati</taxon>
        <taxon>Bacillota</taxon>
        <taxon>Bacilli</taxon>
        <taxon>Bacillales</taxon>
        <taxon>Bacillaceae</taxon>
        <taxon>Caldalkalibacillus</taxon>
    </lineage>
</organism>
<evidence type="ECO:0000313" key="3">
    <source>
        <dbReference type="EMBL" id="MDQ0167907.1"/>
    </source>
</evidence>
<dbReference type="SUPFAM" id="SSF52218">
    <property type="entry name" value="Flavoproteins"/>
    <property type="match status" value="1"/>
</dbReference>
<dbReference type="InterPro" id="IPR029039">
    <property type="entry name" value="Flavoprotein-like_sf"/>
</dbReference>
<evidence type="ECO:0000313" key="4">
    <source>
        <dbReference type="Proteomes" id="UP001235840"/>
    </source>
</evidence>
<name>A0ABT9W3V2_9BACI</name>
<reference evidence="3 4" key="1">
    <citation type="submission" date="2023-07" db="EMBL/GenBank/DDBJ databases">
        <title>Genomic Encyclopedia of Type Strains, Phase IV (KMG-IV): sequencing the most valuable type-strain genomes for metagenomic binning, comparative biology and taxonomic classification.</title>
        <authorList>
            <person name="Goeker M."/>
        </authorList>
    </citation>
    <scope>NUCLEOTIDE SEQUENCE [LARGE SCALE GENOMIC DNA]</scope>
    <source>
        <strain evidence="3 4">DSM 12751</strain>
    </source>
</reference>
<evidence type="ECO:0000259" key="2">
    <source>
        <dbReference type="Pfam" id="PF02525"/>
    </source>
</evidence>
<evidence type="ECO:0000256" key="1">
    <source>
        <dbReference type="ARBA" id="ARBA00023002"/>
    </source>
</evidence>
<dbReference type="EMBL" id="JAUSTY010000021">
    <property type="protein sequence ID" value="MDQ0167907.1"/>
    <property type="molecule type" value="Genomic_DNA"/>
</dbReference>
<accession>A0ABT9W3V2</accession>
<keyword evidence="4" id="KW-1185">Reference proteome</keyword>
<dbReference type="InterPro" id="IPR046980">
    <property type="entry name" value="KefG/KefF"/>
</dbReference>
<dbReference type="Gene3D" id="3.40.50.360">
    <property type="match status" value="1"/>
</dbReference>
<dbReference type="Proteomes" id="UP001235840">
    <property type="component" value="Unassembled WGS sequence"/>
</dbReference>
<gene>
    <name evidence="3" type="ORF">J2S11_003837</name>
</gene>
<feature type="domain" description="Flavodoxin-like fold" evidence="2">
    <location>
        <begin position="2"/>
        <end position="108"/>
    </location>
</feature>
<dbReference type="Pfam" id="PF02525">
    <property type="entry name" value="Flavodoxin_2"/>
    <property type="match status" value="1"/>
</dbReference>
<dbReference type="PANTHER" id="PTHR47307:SF1">
    <property type="entry name" value="GLUTATHIONE-REGULATED POTASSIUM-EFFLUX SYSTEM ANCILLARY PROTEIN KEFG"/>
    <property type="match status" value="1"/>
</dbReference>
<dbReference type="InterPro" id="IPR003680">
    <property type="entry name" value="Flavodoxin_fold"/>
</dbReference>
<dbReference type="RefSeq" id="WP_307397211.1">
    <property type="nucleotide sequence ID" value="NZ_BAAADK010000013.1"/>
</dbReference>
<comment type="caution">
    <text evidence="3">The sequence shown here is derived from an EMBL/GenBank/DDBJ whole genome shotgun (WGS) entry which is preliminary data.</text>
</comment>
<dbReference type="PANTHER" id="PTHR47307">
    <property type="entry name" value="GLUTATHIONE-REGULATED POTASSIUM-EFFLUX SYSTEM ANCILLARY PROTEIN KEFG"/>
    <property type="match status" value="1"/>
</dbReference>